<keyword evidence="2" id="KW-1185">Reference proteome</keyword>
<reference evidence="1 2" key="1">
    <citation type="submission" date="2016-12" db="EMBL/GenBank/DDBJ databases">
        <title>The genomes of Aspergillus section Nigri reveals drivers in fungal speciation.</title>
        <authorList>
            <consortium name="DOE Joint Genome Institute"/>
            <person name="Vesth T.C."/>
            <person name="Nybo J."/>
            <person name="Theobald S."/>
            <person name="Brandl J."/>
            <person name="Frisvad J.C."/>
            <person name="Nielsen K.F."/>
            <person name="Lyhne E.K."/>
            <person name="Kogle M.E."/>
            <person name="Kuo A."/>
            <person name="Riley R."/>
            <person name="Clum A."/>
            <person name="Nolan M."/>
            <person name="Lipzen A."/>
            <person name="Salamov A."/>
            <person name="Henrissat B."/>
            <person name="Wiebenga A."/>
            <person name="De Vries R.P."/>
            <person name="Grigoriev I.V."/>
            <person name="Mortensen U.H."/>
            <person name="Andersen M.R."/>
            <person name="Baker S.E."/>
        </authorList>
    </citation>
    <scope>NUCLEOTIDE SEQUENCE [LARGE SCALE GENOMIC DNA]</scope>
    <source>
        <strain evidence="1 2">CBS 117.55</strain>
    </source>
</reference>
<gene>
    <name evidence="1" type="ORF">BO70DRAFT_10855</name>
</gene>
<dbReference type="VEuPathDB" id="FungiDB:BO70DRAFT_10855"/>
<dbReference type="RefSeq" id="XP_025404195.1">
    <property type="nucleotide sequence ID" value="XM_025537857.1"/>
</dbReference>
<dbReference type="Proteomes" id="UP000247233">
    <property type="component" value="Unassembled WGS sequence"/>
</dbReference>
<sequence length="184" mass="19778">MLAGGRIRGSLLDVDRDLERLGRGMIQKSRSVHRHRQLRRPIPAAARRNVSSDTLIGGGDWPAACRCHPAAVPLVPIKLRRQSITYLLVRNRCFDALSSPRLQESECLSLVALSTSQPRPPLTQGKSPSYVRSTTLPLSLGSTAGSLQDGTVGALNSQYGGLACSSAAAKPNVSQDGRERLSQI</sequence>
<comment type="caution">
    <text evidence="1">The sequence shown here is derived from an EMBL/GenBank/DDBJ whole genome shotgun (WGS) entry which is preliminary data.</text>
</comment>
<evidence type="ECO:0000313" key="1">
    <source>
        <dbReference type="EMBL" id="PWY92456.1"/>
    </source>
</evidence>
<name>A0A317X1K6_9EURO</name>
<dbReference type="EMBL" id="MSFL01000001">
    <property type="protein sequence ID" value="PWY92456.1"/>
    <property type="molecule type" value="Genomic_DNA"/>
</dbReference>
<evidence type="ECO:0000313" key="2">
    <source>
        <dbReference type="Proteomes" id="UP000247233"/>
    </source>
</evidence>
<accession>A0A317X1K6</accession>
<protein>
    <submittedName>
        <fullName evidence="1">Uncharacterized protein</fullName>
    </submittedName>
</protein>
<dbReference type="GeneID" id="37060094"/>
<dbReference type="AlphaFoldDB" id="A0A317X1K6"/>
<organism evidence="1 2">
    <name type="scientific">Aspergillus heteromorphus CBS 117.55</name>
    <dbReference type="NCBI Taxonomy" id="1448321"/>
    <lineage>
        <taxon>Eukaryota</taxon>
        <taxon>Fungi</taxon>
        <taxon>Dikarya</taxon>
        <taxon>Ascomycota</taxon>
        <taxon>Pezizomycotina</taxon>
        <taxon>Eurotiomycetes</taxon>
        <taxon>Eurotiomycetidae</taxon>
        <taxon>Eurotiales</taxon>
        <taxon>Aspergillaceae</taxon>
        <taxon>Aspergillus</taxon>
        <taxon>Aspergillus subgen. Circumdati</taxon>
    </lineage>
</organism>
<proteinExistence type="predicted"/>